<accession>A0A853IIA4</accession>
<organism evidence="2 3">
    <name type="scientific">Spartinivicinus marinus</name>
    <dbReference type="NCBI Taxonomy" id="2994442"/>
    <lineage>
        <taxon>Bacteria</taxon>
        <taxon>Pseudomonadati</taxon>
        <taxon>Pseudomonadota</taxon>
        <taxon>Gammaproteobacteria</taxon>
        <taxon>Oceanospirillales</taxon>
        <taxon>Zooshikellaceae</taxon>
        <taxon>Spartinivicinus</taxon>
    </lineage>
</organism>
<dbReference type="AlphaFoldDB" id="A0A853IIA4"/>
<sequence>MVDISQGRKINLNIIPFQFNNSSIRVIDKAGEPWFVAKDIAEALEYPTAYKMTRSLDADEKDAQIVGTLGGNQEVTVINESGLYSAILKSRKPEAKTFKKWVTKEVLPSIRKNGGYIAGQENDSPEMVMAKALLVV</sequence>
<dbReference type="PROSITE" id="PS51750">
    <property type="entry name" value="BRO_N"/>
    <property type="match status" value="1"/>
</dbReference>
<evidence type="ECO:0000313" key="3">
    <source>
        <dbReference type="Proteomes" id="UP000569732"/>
    </source>
</evidence>
<dbReference type="PANTHER" id="PTHR36180:SF2">
    <property type="entry name" value="BRO FAMILY PROTEIN"/>
    <property type="match status" value="1"/>
</dbReference>
<feature type="domain" description="Bro-N" evidence="1">
    <location>
        <begin position="9"/>
        <end position="114"/>
    </location>
</feature>
<dbReference type="InterPro" id="IPR003497">
    <property type="entry name" value="BRO_N_domain"/>
</dbReference>
<dbReference type="Pfam" id="PF02498">
    <property type="entry name" value="Bro-N"/>
    <property type="match status" value="1"/>
</dbReference>
<reference evidence="2 3" key="1">
    <citation type="submission" date="2020-07" db="EMBL/GenBank/DDBJ databases">
        <title>Endozoicomonas sp. nov., isolated from sediment.</title>
        <authorList>
            <person name="Gu T."/>
        </authorList>
    </citation>
    <scope>NUCLEOTIDE SEQUENCE [LARGE SCALE GENOMIC DNA]</scope>
    <source>
        <strain evidence="2 3">SM1973</strain>
    </source>
</reference>
<keyword evidence="3" id="KW-1185">Reference proteome</keyword>
<proteinExistence type="predicted"/>
<feature type="non-terminal residue" evidence="2">
    <location>
        <position position="136"/>
    </location>
</feature>
<dbReference type="EMBL" id="JACCKB010000350">
    <property type="protein sequence ID" value="NYZ70228.1"/>
    <property type="molecule type" value="Genomic_DNA"/>
</dbReference>
<dbReference type="PANTHER" id="PTHR36180">
    <property type="entry name" value="DNA-BINDING PROTEIN-RELATED-RELATED"/>
    <property type="match status" value="1"/>
</dbReference>
<gene>
    <name evidence="2" type="ORF">H0A36_29900</name>
</gene>
<evidence type="ECO:0000313" key="2">
    <source>
        <dbReference type="EMBL" id="NYZ70228.1"/>
    </source>
</evidence>
<evidence type="ECO:0000259" key="1">
    <source>
        <dbReference type="PROSITE" id="PS51750"/>
    </source>
</evidence>
<name>A0A853IIA4_9GAMM</name>
<dbReference type="Proteomes" id="UP000569732">
    <property type="component" value="Unassembled WGS sequence"/>
</dbReference>
<protein>
    <submittedName>
        <fullName evidence="2">Bro-N domain-containing protein</fullName>
    </submittedName>
</protein>
<comment type="caution">
    <text evidence="2">The sequence shown here is derived from an EMBL/GenBank/DDBJ whole genome shotgun (WGS) entry which is preliminary data.</text>
</comment>
<dbReference type="SMART" id="SM01040">
    <property type="entry name" value="Bro-N"/>
    <property type="match status" value="1"/>
</dbReference>